<reference evidence="1 2" key="1">
    <citation type="submission" date="2018-10" db="EMBL/GenBank/DDBJ databases">
        <title>Fifty Aureobasidium pullulans genomes reveal a recombining polyextremotolerant generalist.</title>
        <authorList>
            <person name="Gostincar C."/>
            <person name="Turk M."/>
            <person name="Zajc J."/>
            <person name="Gunde-Cimerman N."/>
        </authorList>
    </citation>
    <scope>NUCLEOTIDE SEQUENCE [LARGE SCALE GENOMIC DNA]</scope>
    <source>
        <strain evidence="1 2">EXF-10659</strain>
    </source>
</reference>
<gene>
    <name evidence="1" type="ORF">D6D19_05722</name>
</gene>
<evidence type="ECO:0000313" key="1">
    <source>
        <dbReference type="EMBL" id="THW73354.1"/>
    </source>
</evidence>
<sequence>MPGSLGAGRKKEEVSAVLQDESNTQKFLNFFRLLFKIHTSSQYVLGCGCHNSKEAYQNLEGSLMNRRKVQTKQFGPPSQMRKETSMSALPTFSLSLLISISSH</sequence>
<proteinExistence type="predicted"/>
<dbReference type="EMBL" id="QZAO01000178">
    <property type="protein sequence ID" value="THW73354.1"/>
    <property type="molecule type" value="Genomic_DNA"/>
</dbReference>
<comment type="caution">
    <text evidence="1">The sequence shown here is derived from an EMBL/GenBank/DDBJ whole genome shotgun (WGS) entry which is preliminary data.</text>
</comment>
<evidence type="ECO:0000313" key="2">
    <source>
        <dbReference type="Proteomes" id="UP000308802"/>
    </source>
</evidence>
<protein>
    <submittedName>
        <fullName evidence="1">Uncharacterized protein</fullName>
    </submittedName>
</protein>
<organism evidence="1 2">
    <name type="scientific">Aureobasidium pullulans</name>
    <name type="common">Black yeast</name>
    <name type="synonym">Pullularia pullulans</name>
    <dbReference type="NCBI Taxonomy" id="5580"/>
    <lineage>
        <taxon>Eukaryota</taxon>
        <taxon>Fungi</taxon>
        <taxon>Dikarya</taxon>
        <taxon>Ascomycota</taxon>
        <taxon>Pezizomycotina</taxon>
        <taxon>Dothideomycetes</taxon>
        <taxon>Dothideomycetidae</taxon>
        <taxon>Dothideales</taxon>
        <taxon>Saccotheciaceae</taxon>
        <taxon>Aureobasidium</taxon>
    </lineage>
</organism>
<dbReference type="Proteomes" id="UP000308802">
    <property type="component" value="Unassembled WGS sequence"/>
</dbReference>
<name>A0A4S9A332_AURPU</name>
<accession>A0A4S9A332</accession>
<dbReference type="AlphaFoldDB" id="A0A4S9A332"/>